<reference evidence="2 3" key="1">
    <citation type="submission" date="2019-10" db="EMBL/GenBank/DDBJ databases">
        <title>Streptomyces smaragdinus sp. nov. and Streptomyces fabii sp. nov., isolated from the gut of fungus growing-termite Macrotermes natalensis.</title>
        <authorList>
            <person name="Schwitalla J."/>
            <person name="Benndorf R."/>
            <person name="Martin K."/>
            <person name="De Beer W."/>
            <person name="Kaster A.-K."/>
            <person name="Vollmers J."/>
            <person name="Poulsen M."/>
            <person name="Beemelmanns C."/>
        </authorList>
    </citation>
    <scope>NUCLEOTIDE SEQUENCE [LARGE SCALE GENOMIC DNA]</scope>
    <source>
        <strain evidence="2 3">RB5</strain>
    </source>
</reference>
<proteinExistence type="predicted"/>
<dbReference type="GO" id="GO:0016829">
    <property type="term" value="F:lyase activity"/>
    <property type="evidence" value="ECO:0007669"/>
    <property type="project" value="UniProtKB-KW"/>
</dbReference>
<evidence type="ECO:0000259" key="1">
    <source>
        <dbReference type="Pfam" id="PF00266"/>
    </source>
</evidence>
<dbReference type="Gene3D" id="3.40.640.10">
    <property type="entry name" value="Type I PLP-dependent aspartate aminotransferase-like (Major domain)"/>
    <property type="match status" value="1"/>
</dbReference>
<keyword evidence="3" id="KW-1185">Reference proteome</keyword>
<dbReference type="AlphaFoldDB" id="A0A7K0CFP7"/>
<evidence type="ECO:0000313" key="3">
    <source>
        <dbReference type="Proteomes" id="UP000466345"/>
    </source>
</evidence>
<dbReference type="RefSeq" id="WP_153451794.1">
    <property type="nucleotide sequence ID" value="NZ_WEGJ01000006.1"/>
</dbReference>
<dbReference type="InterPro" id="IPR000192">
    <property type="entry name" value="Aminotrans_V_dom"/>
</dbReference>
<dbReference type="PANTHER" id="PTHR43586">
    <property type="entry name" value="CYSTEINE DESULFURASE"/>
    <property type="match status" value="1"/>
</dbReference>
<protein>
    <submittedName>
        <fullName evidence="2">Hercynylcysteine sulfoxide lyase</fullName>
        <ecNumber evidence="2">4.4.-.-</ecNumber>
    </submittedName>
</protein>
<dbReference type="OrthoDB" id="250246at2"/>
<organism evidence="2 3">
    <name type="scientific">Streptomyces smaragdinus</name>
    <dbReference type="NCBI Taxonomy" id="2585196"/>
    <lineage>
        <taxon>Bacteria</taxon>
        <taxon>Bacillati</taxon>
        <taxon>Actinomycetota</taxon>
        <taxon>Actinomycetes</taxon>
        <taxon>Kitasatosporales</taxon>
        <taxon>Streptomycetaceae</taxon>
        <taxon>Streptomyces</taxon>
    </lineage>
</organism>
<dbReference type="Proteomes" id="UP000466345">
    <property type="component" value="Unassembled WGS sequence"/>
</dbReference>
<dbReference type="Gene3D" id="3.90.1150.10">
    <property type="entry name" value="Aspartate Aminotransferase, domain 1"/>
    <property type="match status" value="1"/>
</dbReference>
<gene>
    <name evidence="2" type="primary">egtE</name>
    <name evidence="2" type="ORF">SRB5_24320</name>
</gene>
<dbReference type="PANTHER" id="PTHR43586:SF21">
    <property type="entry name" value="PYRIDOXAL PHOSPHATE (PLP)-DEPENDENT ASPARTATE AMINOTRANSFERASE SUPERFAMILY"/>
    <property type="match status" value="1"/>
</dbReference>
<keyword evidence="2" id="KW-0456">Lyase</keyword>
<dbReference type="EMBL" id="WEGJ01000006">
    <property type="protein sequence ID" value="MQY12299.1"/>
    <property type="molecule type" value="Genomic_DNA"/>
</dbReference>
<dbReference type="InterPro" id="IPR015422">
    <property type="entry name" value="PyrdxlP-dep_Trfase_small"/>
</dbReference>
<evidence type="ECO:0000313" key="2">
    <source>
        <dbReference type="EMBL" id="MQY12299.1"/>
    </source>
</evidence>
<comment type="caution">
    <text evidence="2">The sequence shown here is derived from an EMBL/GenBank/DDBJ whole genome shotgun (WGS) entry which is preliminary data.</text>
</comment>
<sequence length="351" mass="36036">MDPLAPEAFAPAAGAYLNTAGSGRAPLASVDSLRTAVDAAATGGTMGPDYLDVADTARAAFARIAGVPADQVAVGSTVATHAALIAASLRPGAEVVIADGDFSSLVTPFAVRGDLTVRSVPLEEIADAVRPGTDLAVVSAVQSADGRLAPLDALTEACAGHGARTFVDGTQAVGWLPFDAGRFDYTATGAFKWLLCPRGVSFLTVRAELRSLHAGWVTTTDPYGDCYGPVRDFAPTARRYDEAPAYLPYTGAPASLALVERLGPDAIGAHNTALADRFRTGARELGLVAAPAPGSAIVSLPGLGKYADQLTREGIRVADRADGGLRTSFHLYNSAADVDMLLAALEARVGS</sequence>
<dbReference type="SUPFAM" id="SSF53383">
    <property type="entry name" value="PLP-dependent transferases"/>
    <property type="match status" value="1"/>
</dbReference>
<dbReference type="Pfam" id="PF00266">
    <property type="entry name" value="Aminotran_5"/>
    <property type="match status" value="1"/>
</dbReference>
<feature type="domain" description="Aminotransferase class V" evidence="1">
    <location>
        <begin position="43"/>
        <end position="285"/>
    </location>
</feature>
<dbReference type="InterPro" id="IPR015421">
    <property type="entry name" value="PyrdxlP-dep_Trfase_major"/>
</dbReference>
<accession>A0A7K0CFP7</accession>
<name>A0A7K0CFP7_9ACTN</name>
<dbReference type="InterPro" id="IPR015424">
    <property type="entry name" value="PyrdxlP-dep_Trfase"/>
</dbReference>
<dbReference type="EC" id="4.4.-.-" evidence="2"/>